<evidence type="ECO:0000259" key="4">
    <source>
        <dbReference type="Pfam" id="PF24883"/>
    </source>
</evidence>
<evidence type="ECO:0000256" key="1">
    <source>
        <dbReference type="ARBA" id="ARBA00022737"/>
    </source>
</evidence>
<dbReference type="AlphaFoldDB" id="A0A2T3YUS1"/>
<keyword evidence="1" id="KW-0677">Repeat</keyword>
<dbReference type="Gene3D" id="3.40.50.300">
    <property type="entry name" value="P-loop containing nucleotide triphosphate hydrolases"/>
    <property type="match status" value="1"/>
</dbReference>
<dbReference type="SMART" id="SM00248">
    <property type="entry name" value="ANK"/>
    <property type="match status" value="7"/>
</dbReference>
<dbReference type="PANTHER" id="PTHR10039">
    <property type="entry name" value="AMELOGENIN"/>
    <property type="match status" value="1"/>
</dbReference>
<dbReference type="PROSITE" id="PS50088">
    <property type="entry name" value="ANK_REPEAT"/>
    <property type="match status" value="3"/>
</dbReference>
<dbReference type="SUPFAM" id="SSF52540">
    <property type="entry name" value="P-loop containing nucleoside triphosphate hydrolases"/>
    <property type="match status" value="1"/>
</dbReference>
<dbReference type="EMBL" id="KZ679271">
    <property type="protein sequence ID" value="PTB36264.1"/>
    <property type="molecule type" value="Genomic_DNA"/>
</dbReference>
<dbReference type="InterPro" id="IPR054471">
    <property type="entry name" value="GPIID_WHD"/>
</dbReference>
<dbReference type="InterPro" id="IPR027417">
    <property type="entry name" value="P-loop_NTPase"/>
</dbReference>
<dbReference type="PROSITE" id="PS50297">
    <property type="entry name" value="ANK_REP_REGION"/>
    <property type="match status" value="3"/>
</dbReference>
<proteinExistence type="predicted"/>
<dbReference type="SUPFAM" id="SSF48403">
    <property type="entry name" value="Ankyrin repeat"/>
    <property type="match status" value="1"/>
</dbReference>
<dbReference type="Pfam" id="PF12386">
    <property type="entry name" value="Peptidase_C71"/>
    <property type="match status" value="1"/>
</dbReference>
<dbReference type="PANTHER" id="PTHR10039:SF5">
    <property type="entry name" value="NACHT DOMAIN-CONTAINING PROTEIN"/>
    <property type="match status" value="1"/>
</dbReference>
<protein>
    <submittedName>
        <fullName evidence="5">Uncharacterized protein</fullName>
    </submittedName>
</protein>
<evidence type="ECO:0000313" key="6">
    <source>
        <dbReference type="Proteomes" id="UP000240493"/>
    </source>
</evidence>
<dbReference type="Proteomes" id="UP000240493">
    <property type="component" value="Unassembled WGS sequence"/>
</dbReference>
<reference evidence="5 6" key="1">
    <citation type="submission" date="2016-07" db="EMBL/GenBank/DDBJ databases">
        <title>Multiple horizontal gene transfer events from other fungi enriched the ability of initially mycotrophic Trichoderma (Ascomycota) to feed on dead plant biomass.</title>
        <authorList>
            <consortium name="DOE Joint Genome Institute"/>
            <person name="Aerts A."/>
            <person name="Atanasova L."/>
            <person name="Chenthamara K."/>
            <person name="Zhang J."/>
            <person name="Grujic M."/>
            <person name="Henrissat B."/>
            <person name="Kuo A."/>
            <person name="Salamov A."/>
            <person name="Lipzen A."/>
            <person name="Labutti K."/>
            <person name="Barry K."/>
            <person name="Miao Y."/>
            <person name="Rahimi M.J."/>
            <person name="Shen Q."/>
            <person name="Grigoriev I.V."/>
            <person name="Kubicek C.P."/>
            <person name="Druzhinina I.S."/>
        </authorList>
    </citation>
    <scope>NUCLEOTIDE SEQUENCE [LARGE SCALE GENOMIC DNA]</scope>
    <source>
        <strain evidence="5 6">CBS 433.97</strain>
    </source>
</reference>
<dbReference type="PRINTS" id="PR01415">
    <property type="entry name" value="ANKYRIN"/>
</dbReference>
<dbReference type="Gene3D" id="1.25.40.20">
    <property type="entry name" value="Ankyrin repeat-containing domain"/>
    <property type="match status" value="3"/>
</dbReference>
<feature type="repeat" description="ANK" evidence="2">
    <location>
        <begin position="619"/>
        <end position="651"/>
    </location>
</feature>
<dbReference type="Pfam" id="PF22939">
    <property type="entry name" value="WHD_GPIID"/>
    <property type="match status" value="1"/>
</dbReference>
<dbReference type="InterPro" id="IPR036770">
    <property type="entry name" value="Ankyrin_rpt-contain_sf"/>
</dbReference>
<dbReference type="InterPro" id="IPR022119">
    <property type="entry name" value="Peptidase_C71"/>
</dbReference>
<sequence>MSGVELLGVAAAAEQFGKVALETAKFIKSVVGEIQDAPARIQQQIERIDSLASLATQIKGTKTLQTVEFENILTRCESHIRELQTLLDKISFEPTNSLPRKTSKAICSLNEAENITRLFNILDHEYSTLNTLINLLGQTADSSKKCVQALFITDPAIDRAKLITSKGEIVSGTCDWITQKDEFVKWITSDGGLLWISGGPGLGKTMLSIYLTEYLSMYFRSLDHEPRHYSTFFFCDAKDDTRNSAVAIVRGLLFQLLEQKEDLITHILPTYEIQKDQMFRQNSFETIWKIFLEMTNDIGGSQVSCILDGLDECEPESLQDLLQKLNRITSTSPGLKIIVLSREHPRFLEDSLGQFLRIRLDPDAKSEVNDGLDLYISTRVVELSESKHYPAELTDHVKKKLKEKSEGTYLWVSFVVKDLEKVEVSEVEVRLDQLPQGLHSLYERILEQVDPFHRDLSLDILRWCTFAVRPLTLSELASALGIQPTNLLDKEAVLRGKLAYCGHLISISDDTISLVHQSAYDFLTRHISDNGKVPWFSLSTVEVEHSKLASVCIAYFQELGLTVLMRRILEEKGHWLYWKYLFSKKAKEAALLAASFNGHLPVVKLLIKNGVNHDCEASGKNTPLSYAALRGHREVAEFLLTCGANINGTNQIKFPLIYAVLFDRPKLVNFLLEWKPHHETKSYRKWWSLRQTSKSRCALNVNCRDGSGNTPLHMAIERGNTETIQLLLKHPDVDSKAVNRWGLGAMHLALIYRRSNVIGWGAIHFAVYDYKEPIGIYEIEKDKTNILRLIIEKLGVDPHFRTAKVKCHDDKWHSHHFLDMSGREYSIQYGALGNIASIKQHDSCYETALSLSMQRGNSAAIEYFLDHCKIDPNASCRGCDGATPLHVAAQNLQVRLVGILISKLKVNVNCIDRYKRTPLHVVVGAILSPRDNIQVGAEMIKMLVTAGAQLSATDIDGYTPRDIFEARKDINQEQDEVFKSMGLMELLTY</sequence>
<feature type="domain" description="GPI inositol-deacylase winged helix" evidence="3">
    <location>
        <begin position="456"/>
        <end position="526"/>
    </location>
</feature>
<evidence type="ECO:0000259" key="3">
    <source>
        <dbReference type="Pfam" id="PF22939"/>
    </source>
</evidence>
<dbReference type="OrthoDB" id="20872at2759"/>
<dbReference type="InterPro" id="IPR002110">
    <property type="entry name" value="Ankyrin_rpt"/>
</dbReference>
<evidence type="ECO:0000256" key="2">
    <source>
        <dbReference type="PROSITE-ProRule" id="PRU00023"/>
    </source>
</evidence>
<feature type="domain" description="Nephrocystin 3-like N-terminal" evidence="4">
    <location>
        <begin position="172"/>
        <end position="342"/>
    </location>
</feature>
<keyword evidence="2" id="KW-0040">ANK repeat</keyword>
<accession>A0A2T3YUS1</accession>
<gene>
    <name evidence="5" type="ORF">M441DRAFT_73628</name>
</gene>
<organism evidence="5 6">
    <name type="scientific">Trichoderma asperellum (strain ATCC 204424 / CBS 433.97 / NBRC 101777)</name>
    <dbReference type="NCBI Taxonomy" id="1042311"/>
    <lineage>
        <taxon>Eukaryota</taxon>
        <taxon>Fungi</taxon>
        <taxon>Dikarya</taxon>
        <taxon>Ascomycota</taxon>
        <taxon>Pezizomycotina</taxon>
        <taxon>Sordariomycetes</taxon>
        <taxon>Hypocreomycetidae</taxon>
        <taxon>Hypocreales</taxon>
        <taxon>Hypocreaceae</taxon>
        <taxon>Trichoderma</taxon>
    </lineage>
</organism>
<name>A0A2T3YUS1_TRIA4</name>
<dbReference type="Pfam" id="PF12796">
    <property type="entry name" value="Ank_2"/>
    <property type="match status" value="3"/>
</dbReference>
<keyword evidence="6" id="KW-1185">Reference proteome</keyword>
<evidence type="ECO:0000313" key="5">
    <source>
        <dbReference type="EMBL" id="PTB36264.1"/>
    </source>
</evidence>
<dbReference type="STRING" id="1042311.A0A2T3YUS1"/>
<feature type="repeat" description="ANK" evidence="2">
    <location>
        <begin position="880"/>
        <end position="903"/>
    </location>
</feature>
<dbReference type="InterPro" id="IPR056884">
    <property type="entry name" value="NPHP3-like_N"/>
</dbReference>
<dbReference type="Pfam" id="PF24883">
    <property type="entry name" value="NPHP3_N"/>
    <property type="match status" value="1"/>
</dbReference>
<feature type="repeat" description="ANK" evidence="2">
    <location>
        <begin position="707"/>
        <end position="730"/>
    </location>
</feature>